<dbReference type="PANTHER" id="PTHR11042:SF91">
    <property type="entry name" value="EUKARYOTIC TRANSLATION INITIATION FACTOR 2-ALPHA KINASE"/>
    <property type="match status" value="1"/>
</dbReference>
<feature type="compositionally biased region" description="Low complexity" evidence="8">
    <location>
        <begin position="421"/>
        <end position="441"/>
    </location>
</feature>
<dbReference type="Proteomes" id="UP000035642">
    <property type="component" value="Unassembled WGS sequence"/>
</dbReference>
<dbReference type="InterPro" id="IPR000719">
    <property type="entry name" value="Prot_kinase_dom"/>
</dbReference>
<dbReference type="WBParaSite" id="ACAC_0001359301-mRNA-1">
    <property type="protein sequence ID" value="ACAC_0001359301-mRNA-1"/>
    <property type="gene ID" value="ACAC_0001359301"/>
</dbReference>
<dbReference type="AlphaFoldDB" id="A0A0K0DPA4"/>
<feature type="binding site" evidence="6">
    <location>
        <position position="47"/>
    </location>
    <ligand>
        <name>ATP</name>
        <dbReference type="ChEBI" id="CHEBI:30616"/>
    </ligand>
</feature>
<dbReference type="GO" id="GO:0005634">
    <property type="term" value="C:nucleus"/>
    <property type="evidence" value="ECO:0007669"/>
    <property type="project" value="TreeGrafter"/>
</dbReference>
<feature type="region of interest" description="Disordered" evidence="8">
    <location>
        <begin position="418"/>
        <end position="441"/>
    </location>
</feature>
<accession>A0A0K0DPA4</accession>
<keyword evidence="7" id="KW-0723">Serine/threonine-protein kinase</keyword>
<dbReference type="Gene3D" id="1.10.510.10">
    <property type="entry name" value="Transferase(Phosphotransferase) domain 1"/>
    <property type="match status" value="1"/>
</dbReference>
<dbReference type="PROSITE" id="PS50011">
    <property type="entry name" value="PROTEIN_KINASE_DOM"/>
    <property type="match status" value="1"/>
</dbReference>
<dbReference type="GO" id="GO:0004694">
    <property type="term" value="F:eukaryotic translation initiation factor 2alpha kinase activity"/>
    <property type="evidence" value="ECO:0007669"/>
    <property type="project" value="TreeGrafter"/>
</dbReference>
<dbReference type="InterPro" id="IPR008271">
    <property type="entry name" value="Ser/Thr_kinase_AS"/>
</dbReference>
<dbReference type="STRING" id="6313.A0A0K0DPA4"/>
<keyword evidence="2 6" id="KW-0547">Nucleotide-binding</keyword>
<evidence type="ECO:0000256" key="7">
    <source>
        <dbReference type="RuleBase" id="RU000304"/>
    </source>
</evidence>
<organism evidence="11 12">
    <name type="scientific">Angiostrongylus cantonensis</name>
    <name type="common">Rat lungworm</name>
    <dbReference type="NCBI Taxonomy" id="6313"/>
    <lineage>
        <taxon>Eukaryota</taxon>
        <taxon>Metazoa</taxon>
        <taxon>Ecdysozoa</taxon>
        <taxon>Nematoda</taxon>
        <taxon>Chromadorea</taxon>
        <taxon>Rhabditida</taxon>
        <taxon>Rhabditina</taxon>
        <taxon>Rhabditomorpha</taxon>
        <taxon>Strongyloidea</taxon>
        <taxon>Metastrongylidae</taxon>
        <taxon>Angiostrongylus</taxon>
    </lineage>
</organism>
<evidence type="ECO:0000256" key="9">
    <source>
        <dbReference type="SAM" id="Phobius"/>
    </source>
</evidence>
<dbReference type="Pfam" id="PF00069">
    <property type="entry name" value="Pkinase"/>
    <property type="match status" value="2"/>
</dbReference>
<evidence type="ECO:0000313" key="11">
    <source>
        <dbReference type="Proteomes" id="UP000035642"/>
    </source>
</evidence>
<protein>
    <submittedName>
        <fullName evidence="12">Protein kinase domain-containing protein</fullName>
    </submittedName>
</protein>
<evidence type="ECO:0000256" key="3">
    <source>
        <dbReference type="ARBA" id="ARBA00022777"/>
    </source>
</evidence>
<keyword evidence="9" id="KW-0472">Membrane</keyword>
<evidence type="ECO:0000313" key="12">
    <source>
        <dbReference type="WBParaSite" id="ACAC_0001359301-mRNA-1"/>
    </source>
</evidence>
<evidence type="ECO:0000259" key="10">
    <source>
        <dbReference type="PROSITE" id="PS50011"/>
    </source>
</evidence>
<name>A0A0K0DPA4_ANGCA</name>
<dbReference type="SUPFAM" id="SSF56112">
    <property type="entry name" value="Protein kinase-like (PK-like)"/>
    <property type="match status" value="1"/>
</dbReference>
<keyword evidence="11" id="KW-1185">Reference proteome</keyword>
<dbReference type="PROSITE" id="PS00107">
    <property type="entry name" value="PROTEIN_KINASE_ATP"/>
    <property type="match status" value="1"/>
</dbReference>
<evidence type="ECO:0000256" key="2">
    <source>
        <dbReference type="ARBA" id="ARBA00022741"/>
    </source>
</evidence>
<evidence type="ECO:0000256" key="4">
    <source>
        <dbReference type="ARBA" id="ARBA00022840"/>
    </source>
</evidence>
<proteinExistence type="inferred from homology"/>
<feature type="transmembrane region" description="Helical" evidence="9">
    <location>
        <begin position="171"/>
        <end position="191"/>
    </location>
</feature>
<evidence type="ECO:0000256" key="6">
    <source>
        <dbReference type="PROSITE-ProRule" id="PRU10141"/>
    </source>
</evidence>
<keyword evidence="9" id="KW-0812">Transmembrane</keyword>
<dbReference type="GO" id="GO:0005524">
    <property type="term" value="F:ATP binding"/>
    <property type="evidence" value="ECO:0007669"/>
    <property type="project" value="UniProtKB-UniRule"/>
</dbReference>
<reference evidence="12" key="2">
    <citation type="submission" date="2017-02" db="UniProtKB">
        <authorList>
            <consortium name="WormBaseParasite"/>
        </authorList>
    </citation>
    <scope>IDENTIFICATION</scope>
</reference>
<keyword evidence="3" id="KW-0418">Kinase</keyword>
<evidence type="ECO:0000256" key="8">
    <source>
        <dbReference type="SAM" id="MobiDB-lite"/>
    </source>
</evidence>
<sequence>LIIFFPFNSGIFRFIQDFEPVKLLGHGGFGVVFEARNRLDECPYAVKRIAVANSERAIELVLREVRAMAKLDHPGIIRYYHTWIERPPRGWQVKIEDNSSAQKISSCLCLIFFKNFQKLKTLVQAAQFISSMVLSVLSEQSDDGSWLDEVKKGEVHSNESSSDSEFSVSKVYLYIHMYIFIYIYIYIYTYIHIYIYIYVDVHGTLFIVDLCKDGFGFIQLCQEQTLHAWLSSHISWEDRPLQKMKVWMVQMCSAVSYIHRQGLIHRDIKPQNIFFASDHALKVGDLGLVTRYIPAEDPPVEKNSSRFMVHTDNVGTRGYMSPEQLENKPYTFKVDVFSLGLIFCELVIPFQTLMERSVTLRSLQQGQIPDALNLMPSEKVFVSWLTSVEPKCRPSCDEILDSDYLAHVESQTVDSNCANGTSRCSKSRTTSSNISSSLDLQ</sequence>
<dbReference type="GO" id="GO:0005737">
    <property type="term" value="C:cytoplasm"/>
    <property type="evidence" value="ECO:0007669"/>
    <property type="project" value="TreeGrafter"/>
</dbReference>
<reference evidence="11" key="1">
    <citation type="submission" date="2012-09" db="EMBL/GenBank/DDBJ databases">
        <authorList>
            <person name="Martin A.A."/>
        </authorList>
    </citation>
    <scope>NUCLEOTIDE SEQUENCE</scope>
</reference>
<dbReference type="InterPro" id="IPR017441">
    <property type="entry name" value="Protein_kinase_ATP_BS"/>
</dbReference>
<dbReference type="PROSITE" id="PS00108">
    <property type="entry name" value="PROTEIN_KINASE_ST"/>
    <property type="match status" value="1"/>
</dbReference>
<keyword evidence="1" id="KW-0808">Transferase</keyword>
<dbReference type="Gene3D" id="3.30.200.20">
    <property type="entry name" value="Phosphorylase Kinase, domain 1"/>
    <property type="match status" value="1"/>
</dbReference>
<comment type="similarity">
    <text evidence="5">Belongs to the protein kinase superfamily. Ser/Thr protein kinase family. GCN2 subfamily.</text>
</comment>
<dbReference type="SMART" id="SM00220">
    <property type="entry name" value="S_TKc"/>
    <property type="match status" value="1"/>
</dbReference>
<dbReference type="PANTHER" id="PTHR11042">
    <property type="entry name" value="EUKARYOTIC TRANSLATION INITIATION FACTOR 2-ALPHA KINASE EIF2-ALPHA KINASE -RELATED"/>
    <property type="match status" value="1"/>
</dbReference>
<feature type="domain" description="Protein kinase" evidence="10">
    <location>
        <begin position="18"/>
        <end position="405"/>
    </location>
</feature>
<evidence type="ECO:0000256" key="5">
    <source>
        <dbReference type="ARBA" id="ARBA00037982"/>
    </source>
</evidence>
<keyword evidence="9" id="KW-1133">Transmembrane helix</keyword>
<keyword evidence="4 6" id="KW-0067">ATP-binding</keyword>
<dbReference type="InterPro" id="IPR050339">
    <property type="entry name" value="CC_SR_Kinase"/>
</dbReference>
<dbReference type="InterPro" id="IPR011009">
    <property type="entry name" value="Kinase-like_dom_sf"/>
</dbReference>
<evidence type="ECO:0000256" key="1">
    <source>
        <dbReference type="ARBA" id="ARBA00022679"/>
    </source>
</evidence>